<feature type="domain" description="Aldehyde oxidase/xanthine dehydrogenase first molybdopterin binding" evidence="2">
    <location>
        <begin position="45"/>
        <end position="136"/>
    </location>
</feature>
<gene>
    <name evidence="3" type="ORF">XE02_1286</name>
</gene>
<evidence type="ECO:0000313" key="3">
    <source>
        <dbReference type="EMBL" id="KUK88303.1"/>
    </source>
</evidence>
<dbReference type="GO" id="GO:0005506">
    <property type="term" value="F:iron ion binding"/>
    <property type="evidence" value="ECO:0007669"/>
    <property type="project" value="InterPro"/>
</dbReference>
<dbReference type="InterPro" id="IPR016208">
    <property type="entry name" value="Ald_Oxase/xanthine_DH-like"/>
</dbReference>
<proteinExistence type="predicted"/>
<dbReference type="PATRIC" id="fig|1236046.5.peg.1197"/>
<evidence type="ECO:0000256" key="1">
    <source>
        <dbReference type="ARBA" id="ARBA00022505"/>
    </source>
</evidence>
<dbReference type="GO" id="GO:0016491">
    <property type="term" value="F:oxidoreductase activity"/>
    <property type="evidence" value="ECO:0007669"/>
    <property type="project" value="InterPro"/>
</dbReference>
<accession>A0A101I4U1</accession>
<evidence type="ECO:0000259" key="2">
    <source>
        <dbReference type="Pfam" id="PF02738"/>
    </source>
</evidence>
<dbReference type="PANTHER" id="PTHR11908">
    <property type="entry name" value="XANTHINE DEHYDROGENASE"/>
    <property type="match status" value="1"/>
</dbReference>
<dbReference type="Pfam" id="PF02738">
    <property type="entry name" value="MoCoBD_1"/>
    <property type="match status" value="1"/>
</dbReference>
<organism evidence="3 4">
    <name type="scientific">Mesotoga infera</name>
    <dbReference type="NCBI Taxonomy" id="1236046"/>
    <lineage>
        <taxon>Bacteria</taxon>
        <taxon>Thermotogati</taxon>
        <taxon>Thermotogota</taxon>
        <taxon>Thermotogae</taxon>
        <taxon>Kosmotogales</taxon>
        <taxon>Kosmotogaceae</taxon>
        <taxon>Mesotoga</taxon>
    </lineage>
</organism>
<dbReference type="Gene3D" id="3.90.1170.50">
    <property type="entry name" value="Aldehyde oxidase/xanthine dehydrogenase, a/b hammerhead"/>
    <property type="match status" value="1"/>
</dbReference>
<dbReference type="SUPFAM" id="SSF56003">
    <property type="entry name" value="Molybdenum cofactor-binding domain"/>
    <property type="match status" value="1"/>
</dbReference>
<dbReference type="InterPro" id="IPR008274">
    <property type="entry name" value="AldOxase/xan_DH_MoCoBD1"/>
</dbReference>
<dbReference type="InterPro" id="IPR037165">
    <property type="entry name" value="AldOxase/xan_DH_Mopterin-bd_sf"/>
</dbReference>
<feature type="non-terminal residue" evidence="3">
    <location>
        <position position="1"/>
    </location>
</feature>
<reference evidence="4" key="1">
    <citation type="journal article" date="2015" name="MBio">
        <title>Genome-Resolved Metagenomic Analysis Reveals Roles for Candidate Phyla and Other Microbial Community Members in Biogeochemical Transformations in Oil Reservoirs.</title>
        <authorList>
            <person name="Hu P."/>
            <person name="Tom L."/>
            <person name="Singh A."/>
            <person name="Thomas B.C."/>
            <person name="Baker B.J."/>
            <person name="Piceno Y.M."/>
            <person name="Andersen G.L."/>
            <person name="Banfield J.F."/>
        </authorList>
    </citation>
    <scope>NUCLEOTIDE SEQUENCE [LARGE SCALE GENOMIC DNA]</scope>
</reference>
<dbReference type="Gene3D" id="3.30.365.10">
    <property type="entry name" value="Aldehyde oxidase/xanthine dehydrogenase, molybdopterin binding domain"/>
    <property type="match status" value="2"/>
</dbReference>
<dbReference type="AlphaFoldDB" id="A0A101I4U1"/>
<dbReference type="EMBL" id="LGGW01000141">
    <property type="protein sequence ID" value="KUK88303.1"/>
    <property type="molecule type" value="Genomic_DNA"/>
</dbReference>
<protein>
    <submittedName>
        <fullName evidence="3">Aerobic-type carbon monoxide dehydrogenase, large subunit CoxL/CutL-like protein</fullName>
    </submittedName>
</protein>
<sequence length="145" mass="15991">AAKDKKTAEEAADLVKIEVEELRPVLTIEDALKDEVLVHGKSNIGVSKKIRKGNPSGYFENCELVFEGEFYAHYQEQAYMETQGVIVVPDIDYGYTVYGTMQCPYYVQGALSHVLGIPMSRVRVIQTETGGAFGGNPTISKGLRN</sequence>
<evidence type="ECO:0000313" key="4">
    <source>
        <dbReference type="Proteomes" id="UP000055014"/>
    </source>
</evidence>
<dbReference type="Proteomes" id="UP000055014">
    <property type="component" value="Unassembled WGS sequence"/>
</dbReference>
<comment type="caution">
    <text evidence="3">The sequence shown here is derived from an EMBL/GenBank/DDBJ whole genome shotgun (WGS) entry which is preliminary data.</text>
</comment>
<keyword evidence="1" id="KW-0500">Molybdenum</keyword>
<name>A0A101I4U1_9BACT</name>
<dbReference type="PANTHER" id="PTHR11908:SF132">
    <property type="entry name" value="ALDEHYDE OXIDASE 1-RELATED"/>
    <property type="match status" value="1"/>
</dbReference>